<dbReference type="InterPro" id="IPR010899">
    <property type="entry name" value="UPF0344"/>
</dbReference>
<keyword evidence="3 5" id="KW-1133">Transmembrane helix</keyword>
<name>A0AAJ1Z698_9BACI</name>
<evidence type="ECO:0000256" key="2">
    <source>
        <dbReference type="ARBA" id="ARBA00022692"/>
    </source>
</evidence>
<evidence type="ECO:0000313" key="6">
    <source>
        <dbReference type="EMBL" id="MDR4329807.1"/>
    </source>
</evidence>
<feature type="transmembrane region" description="Helical" evidence="5">
    <location>
        <begin position="62"/>
        <end position="78"/>
    </location>
</feature>
<evidence type="ECO:0000256" key="3">
    <source>
        <dbReference type="ARBA" id="ARBA00022989"/>
    </source>
</evidence>
<accession>A0AAJ1Z698</accession>
<protein>
    <submittedName>
        <fullName evidence="6">DUF1516 family protein</fullName>
    </submittedName>
</protein>
<sequence>MYQTFLQIHAGSWAILIILFIMSYMLKKQEFTLWAQRAFYVLMLTSGVGMVVIKGFPVISMIKGIFALILIMSMEILISRRRKGETHSLWWGVFSITLIVILLIGFHVI</sequence>
<reference evidence="6" key="1">
    <citation type="submission" date="2019-07" db="EMBL/GenBank/DDBJ databases">
        <title>Phylogenomic Reclassification of ATCC Bacillus Strains and Various Taxa within the Genus Bacillus.</title>
        <authorList>
            <person name="Riojas M.A."/>
            <person name="Frank A.M."/>
            <person name="Fenn S.L."/>
            <person name="King S.P."/>
            <person name="Brower S.M."/>
            <person name="Hazbon M.H."/>
        </authorList>
    </citation>
    <scope>NUCLEOTIDE SEQUENCE</scope>
    <source>
        <strain evidence="6">NR-12239</strain>
    </source>
</reference>
<evidence type="ECO:0000256" key="4">
    <source>
        <dbReference type="ARBA" id="ARBA00023136"/>
    </source>
</evidence>
<feature type="transmembrane region" description="Helical" evidence="5">
    <location>
        <begin position="6"/>
        <end position="26"/>
    </location>
</feature>
<dbReference type="EMBL" id="VLYX01000123">
    <property type="protein sequence ID" value="MDR4329807.1"/>
    <property type="molecule type" value="Genomic_DNA"/>
</dbReference>
<comment type="caution">
    <text evidence="6">The sequence shown here is derived from an EMBL/GenBank/DDBJ whole genome shotgun (WGS) entry which is preliminary data.</text>
</comment>
<feature type="transmembrane region" description="Helical" evidence="5">
    <location>
        <begin position="38"/>
        <end position="56"/>
    </location>
</feature>
<gene>
    <name evidence="6" type="ORF">FOS08_29735</name>
</gene>
<organism evidence="6 7">
    <name type="scientific">Bacillus pseudomycoides</name>
    <dbReference type="NCBI Taxonomy" id="64104"/>
    <lineage>
        <taxon>Bacteria</taxon>
        <taxon>Bacillati</taxon>
        <taxon>Bacillota</taxon>
        <taxon>Bacilli</taxon>
        <taxon>Bacillales</taxon>
        <taxon>Bacillaceae</taxon>
        <taxon>Bacillus</taxon>
        <taxon>Bacillus cereus group</taxon>
    </lineage>
</organism>
<feature type="transmembrane region" description="Helical" evidence="5">
    <location>
        <begin position="90"/>
        <end position="108"/>
    </location>
</feature>
<dbReference type="Pfam" id="PF07457">
    <property type="entry name" value="DUF1516"/>
    <property type="match status" value="1"/>
</dbReference>
<evidence type="ECO:0000313" key="7">
    <source>
        <dbReference type="Proteomes" id="UP001248134"/>
    </source>
</evidence>
<keyword evidence="2 5" id="KW-0812">Transmembrane</keyword>
<evidence type="ECO:0000256" key="1">
    <source>
        <dbReference type="ARBA" id="ARBA00022475"/>
    </source>
</evidence>
<dbReference type="Proteomes" id="UP001248134">
    <property type="component" value="Unassembled WGS sequence"/>
</dbReference>
<evidence type="ECO:0000256" key="5">
    <source>
        <dbReference type="SAM" id="Phobius"/>
    </source>
</evidence>
<proteinExistence type="predicted"/>
<dbReference type="AlphaFoldDB" id="A0AAJ1Z698"/>
<dbReference type="RefSeq" id="WP_003209376.1">
    <property type="nucleotide sequence ID" value="NZ_CM000744.1"/>
</dbReference>
<keyword evidence="4 5" id="KW-0472">Membrane</keyword>
<keyword evidence="1" id="KW-1003">Cell membrane</keyword>